<feature type="binding site" evidence="1">
    <location>
        <position position="273"/>
    </location>
    <ligand>
        <name>Ca(2+)</name>
        <dbReference type="ChEBI" id="CHEBI:29108"/>
    </ligand>
</feature>
<evidence type="ECO:0000259" key="2">
    <source>
        <dbReference type="PROSITE" id="PS51695"/>
    </source>
</evidence>
<dbReference type="GO" id="GO:0006508">
    <property type="term" value="P:proteolysis"/>
    <property type="evidence" value="ECO:0007669"/>
    <property type="project" value="InterPro"/>
</dbReference>
<comment type="caution">
    <text evidence="3">The sequence shown here is derived from an EMBL/GenBank/DDBJ whole genome shotgun (WGS) entry which is preliminary data.</text>
</comment>
<dbReference type="RefSeq" id="WP_147147017.1">
    <property type="nucleotide sequence ID" value="NZ_BKAJ01000019.1"/>
</dbReference>
<evidence type="ECO:0000313" key="3">
    <source>
        <dbReference type="EMBL" id="GEP53926.1"/>
    </source>
</evidence>
<dbReference type="InterPro" id="IPR050819">
    <property type="entry name" value="Tripeptidyl-peptidase_I"/>
</dbReference>
<dbReference type="GO" id="GO:0046872">
    <property type="term" value="F:metal ion binding"/>
    <property type="evidence" value="ECO:0007669"/>
    <property type="project" value="UniProtKB-UniRule"/>
</dbReference>
<feature type="binding site" evidence="1">
    <location>
        <position position="236"/>
    </location>
    <ligand>
        <name>Ca(2+)</name>
        <dbReference type="ChEBI" id="CHEBI:29108"/>
    </ligand>
</feature>
<protein>
    <recommendedName>
        <fullName evidence="2">Peptidase S53 domain-containing protein</fullName>
    </recommendedName>
</protein>
<evidence type="ECO:0000313" key="4">
    <source>
        <dbReference type="Proteomes" id="UP000321058"/>
    </source>
</evidence>
<feature type="domain" description="Peptidase S53" evidence="2">
    <location>
        <begin position="1"/>
        <end position="293"/>
    </location>
</feature>
<dbReference type="PROSITE" id="PS51695">
    <property type="entry name" value="SEDOLISIN"/>
    <property type="match status" value="1"/>
</dbReference>
<keyword evidence="4" id="KW-1185">Reference proteome</keyword>
<dbReference type="AlphaFoldDB" id="A0A512N4L9"/>
<comment type="caution">
    <text evidence="1">Lacks conserved residue(s) required for the propagation of feature annotation.</text>
</comment>
<dbReference type="PANTHER" id="PTHR14218">
    <property type="entry name" value="PROTEASE S8 TRIPEPTIDYL PEPTIDASE I CLN2"/>
    <property type="match status" value="1"/>
</dbReference>
<reference evidence="3 4" key="1">
    <citation type="submission" date="2019-07" db="EMBL/GenBank/DDBJ databases">
        <title>Whole genome shotgun sequence of Reyranella soli NBRC 108950.</title>
        <authorList>
            <person name="Hosoyama A."/>
            <person name="Uohara A."/>
            <person name="Ohji S."/>
            <person name="Ichikawa N."/>
        </authorList>
    </citation>
    <scope>NUCLEOTIDE SEQUENCE [LARGE SCALE GENOMIC DNA]</scope>
    <source>
        <strain evidence="3 4">NBRC 108950</strain>
    </source>
</reference>
<comment type="cofactor">
    <cofactor evidence="1">
        <name>Ca(2+)</name>
        <dbReference type="ChEBI" id="CHEBI:29108"/>
    </cofactor>
    <text evidence="1">Binds 1 Ca(2+) ion per subunit.</text>
</comment>
<dbReference type="GO" id="GO:0008240">
    <property type="term" value="F:tripeptidyl-peptidase activity"/>
    <property type="evidence" value="ECO:0007669"/>
    <property type="project" value="TreeGrafter"/>
</dbReference>
<organism evidence="3 4">
    <name type="scientific">Reyranella soli</name>
    <dbReference type="NCBI Taxonomy" id="1230389"/>
    <lineage>
        <taxon>Bacteria</taxon>
        <taxon>Pseudomonadati</taxon>
        <taxon>Pseudomonadota</taxon>
        <taxon>Alphaproteobacteria</taxon>
        <taxon>Hyphomicrobiales</taxon>
        <taxon>Reyranellaceae</taxon>
        <taxon>Reyranella</taxon>
    </lineage>
</organism>
<accession>A0A512N4L9</accession>
<proteinExistence type="predicted"/>
<feature type="binding site" evidence="1">
    <location>
        <position position="237"/>
    </location>
    <ligand>
        <name>Ca(2+)</name>
        <dbReference type="ChEBI" id="CHEBI:29108"/>
    </ligand>
</feature>
<keyword evidence="1" id="KW-0479">Metal-binding</keyword>
<dbReference type="InterPro" id="IPR030400">
    <property type="entry name" value="Sedolisin_dom"/>
</dbReference>
<evidence type="ECO:0000256" key="1">
    <source>
        <dbReference type="PROSITE-ProRule" id="PRU01032"/>
    </source>
</evidence>
<dbReference type="InterPro" id="IPR036852">
    <property type="entry name" value="Peptidase_S8/S53_dom_sf"/>
</dbReference>
<keyword evidence="1" id="KW-0106">Calcium</keyword>
<dbReference type="EMBL" id="BKAJ01000019">
    <property type="protein sequence ID" value="GEP53926.1"/>
    <property type="molecule type" value="Genomic_DNA"/>
</dbReference>
<name>A0A512N4L9_9HYPH</name>
<feature type="binding site" evidence="1">
    <location>
        <position position="271"/>
    </location>
    <ligand>
        <name>Ca(2+)</name>
        <dbReference type="ChEBI" id="CHEBI:29108"/>
    </ligand>
</feature>
<dbReference type="SUPFAM" id="SSF52743">
    <property type="entry name" value="Subtilisin-like"/>
    <property type="match status" value="1"/>
</dbReference>
<dbReference type="PANTHER" id="PTHR14218:SF15">
    <property type="entry name" value="TRIPEPTIDYL-PEPTIDASE 1"/>
    <property type="match status" value="1"/>
</dbReference>
<dbReference type="GO" id="GO:0004252">
    <property type="term" value="F:serine-type endopeptidase activity"/>
    <property type="evidence" value="ECO:0007669"/>
    <property type="project" value="InterPro"/>
</dbReference>
<dbReference type="Pfam" id="PF13448">
    <property type="entry name" value="DUF4114"/>
    <property type="match status" value="1"/>
</dbReference>
<dbReference type="InterPro" id="IPR025193">
    <property type="entry name" value="DUF4114"/>
</dbReference>
<dbReference type="OrthoDB" id="7374253at2"/>
<gene>
    <name evidence="3" type="ORF">RSO01_10920</name>
</gene>
<dbReference type="Gene3D" id="3.40.50.200">
    <property type="entry name" value="Peptidase S8/S53 domain"/>
    <property type="match status" value="1"/>
</dbReference>
<sequence length="594" mass="62012">MRNITMVEANNDWGSGWNFANGLANQAINVSSPYLLSIGGTSLSTFASAPLDSTISTTPYPSQALYGLAMAGDLATIWRLVQGGLTVLPHNVEADAAEKTFLESVWNSLTLTGNSLQPSFGMGDGGVDTTQATPSYQAAFGLTPTTVNPGGGTGRGTPDVSANSGGNMLYAGPNWDMSPGPTPSGGYWGTSAATPLWASLIAQIDAIFHDQGLPNLGYANDLIYTAAAVAPASFNDITYGNNVMSFLYGGPIDNDGTQITLTGYGYHAGPGYDLTTGLGSPNGTLLARALTAIGHSQMHDSSPDMLDLDDQGGWRSGAEQSLMFQAMSAHGARGDLTLGSENSSFSSPASGAYAWTSRFAQQSLQSDFDADLVRLYDKQGLGVAMQTHLSQDEHLGVSINSTSAQAVQGTLTADFGFADFLSSSGAVRVARPVAVAETAGGRDDATAIVRLRQNGEDSLSLTFYRVDDLSGSIAGRQPGDAGYAEAAQARAYHLVGGGTSINGPGYGEFLQAGLANIDAGNLVAMKLVNHTTGDTFWGFSQGNEVVAGQHVGHLWSYGLNTWGWEDLRGGGDRDFNDLVVQLDFTSQSGHNWLV</sequence>
<dbReference type="Proteomes" id="UP000321058">
    <property type="component" value="Unassembled WGS sequence"/>
</dbReference>